<dbReference type="EMBL" id="JBHMEI010000013">
    <property type="protein sequence ID" value="MFB9202927.1"/>
    <property type="molecule type" value="Genomic_DNA"/>
</dbReference>
<dbReference type="InterPro" id="IPR002818">
    <property type="entry name" value="DJ-1/PfpI"/>
</dbReference>
<feature type="compositionally biased region" description="Low complexity" evidence="4">
    <location>
        <begin position="330"/>
        <end position="342"/>
    </location>
</feature>
<protein>
    <submittedName>
        <fullName evidence="6">GlxA family transcriptional regulator</fullName>
    </submittedName>
</protein>
<keyword evidence="1" id="KW-0805">Transcription regulation</keyword>
<feature type="domain" description="HTH araC/xylS-type" evidence="5">
    <location>
        <begin position="213"/>
        <end position="311"/>
    </location>
</feature>
<dbReference type="PANTHER" id="PTHR46796">
    <property type="entry name" value="HTH-TYPE TRANSCRIPTIONAL ACTIVATOR RHAS-RELATED"/>
    <property type="match status" value="1"/>
</dbReference>
<feature type="region of interest" description="Disordered" evidence="4">
    <location>
        <begin position="316"/>
        <end position="376"/>
    </location>
</feature>
<organism evidence="6 7">
    <name type="scientific">Nonomuraea spiralis</name>
    <dbReference type="NCBI Taxonomy" id="46182"/>
    <lineage>
        <taxon>Bacteria</taxon>
        <taxon>Bacillati</taxon>
        <taxon>Actinomycetota</taxon>
        <taxon>Actinomycetes</taxon>
        <taxon>Streptosporangiales</taxon>
        <taxon>Streptosporangiaceae</taxon>
        <taxon>Nonomuraea</taxon>
    </lineage>
</organism>
<dbReference type="Gene3D" id="1.10.10.60">
    <property type="entry name" value="Homeodomain-like"/>
    <property type="match status" value="1"/>
</dbReference>
<evidence type="ECO:0000313" key="6">
    <source>
        <dbReference type="EMBL" id="MFB9202927.1"/>
    </source>
</evidence>
<evidence type="ECO:0000256" key="1">
    <source>
        <dbReference type="ARBA" id="ARBA00023015"/>
    </source>
</evidence>
<dbReference type="Proteomes" id="UP001589647">
    <property type="component" value="Unassembled WGS sequence"/>
</dbReference>
<dbReference type="InterPro" id="IPR050204">
    <property type="entry name" value="AraC_XylS_family_regulators"/>
</dbReference>
<dbReference type="InterPro" id="IPR029062">
    <property type="entry name" value="Class_I_gatase-like"/>
</dbReference>
<comment type="caution">
    <text evidence="6">The sequence shown here is derived from an EMBL/GenBank/DDBJ whole genome shotgun (WGS) entry which is preliminary data.</text>
</comment>
<keyword evidence="7" id="KW-1185">Reference proteome</keyword>
<proteinExistence type="predicted"/>
<dbReference type="SMART" id="SM00342">
    <property type="entry name" value="HTH_ARAC"/>
    <property type="match status" value="1"/>
</dbReference>
<evidence type="ECO:0000313" key="7">
    <source>
        <dbReference type="Proteomes" id="UP001589647"/>
    </source>
</evidence>
<evidence type="ECO:0000256" key="4">
    <source>
        <dbReference type="SAM" id="MobiDB-lite"/>
    </source>
</evidence>
<dbReference type="InterPro" id="IPR009057">
    <property type="entry name" value="Homeodomain-like_sf"/>
</dbReference>
<keyword evidence="2" id="KW-0238">DNA-binding</keyword>
<evidence type="ECO:0000256" key="3">
    <source>
        <dbReference type="ARBA" id="ARBA00023163"/>
    </source>
</evidence>
<dbReference type="SUPFAM" id="SSF52317">
    <property type="entry name" value="Class I glutamine amidotransferase-like"/>
    <property type="match status" value="1"/>
</dbReference>
<dbReference type="InterPro" id="IPR018060">
    <property type="entry name" value="HTH_AraC"/>
</dbReference>
<sequence>MKHRVVALVGPVQELYPVTSASAVFGYHGPDIPHHYEFALCAERPGPVRTTLGVDIVVERGLESLAEADTLIVALSGCSPVEVSPDLGAAVLAAHARGTRIVAIASGVVVPASLGLLDGRTAAVHWELTAELAVRFPRVRTDSSVLYVDHGDVATAGATATTVDLCLNQVRDEHGAALAMRIGRQLSAAPHREGCQRQYPELPTTGPVPDSLAPLLDWINANLDRPLTVEDMAARSGLSGRTFSRHFTDRLGISPGRWLLDRRMAGARALLEETDLPVETVAQRVGLSSAVNLRRHFHNALNTTPAAYRRSFRPDRAPHVHPEAAPVSCTPSTPGTQGTPGTPRTPPEAVPLSCSPCIPPPPAAAPRSPSWRSWRS</sequence>
<dbReference type="PROSITE" id="PS01124">
    <property type="entry name" value="HTH_ARAC_FAMILY_2"/>
    <property type="match status" value="1"/>
</dbReference>
<dbReference type="Pfam" id="PF01965">
    <property type="entry name" value="DJ-1_PfpI"/>
    <property type="match status" value="1"/>
</dbReference>
<keyword evidence="3" id="KW-0804">Transcription</keyword>
<evidence type="ECO:0000256" key="2">
    <source>
        <dbReference type="ARBA" id="ARBA00023125"/>
    </source>
</evidence>
<dbReference type="SUPFAM" id="SSF46689">
    <property type="entry name" value="Homeodomain-like"/>
    <property type="match status" value="2"/>
</dbReference>
<name>A0ABV5IEZ6_9ACTN</name>
<gene>
    <name evidence="6" type="ORF">ACFFV7_17145</name>
</gene>
<dbReference type="RefSeq" id="WP_189646109.1">
    <property type="nucleotide sequence ID" value="NZ_BMRC01000002.1"/>
</dbReference>
<feature type="compositionally biased region" description="Low complexity" evidence="4">
    <location>
        <begin position="365"/>
        <end position="376"/>
    </location>
</feature>
<dbReference type="Pfam" id="PF12833">
    <property type="entry name" value="HTH_18"/>
    <property type="match status" value="1"/>
</dbReference>
<reference evidence="6 7" key="1">
    <citation type="submission" date="2024-09" db="EMBL/GenBank/DDBJ databases">
        <authorList>
            <person name="Sun Q."/>
            <person name="Mori K."/>
        </authorList>
    </citation>
    <scope>NUCLEOTIDE SEQUENCE [LARGE SCALE GENOMIC DNA]</scope>
    <source>
        <strain evidence="6 7">CCM 3426</strain>
    </source>
</reference>
<accession>A0ABV5IEZ6</accession>
<dbReference type="Gene3D" id="3.40.50.880">
    <property type="match status" value="1"/>
</dbReference>
<dbReference type="PANTHER" id="PTHR46796:SF6">
    <property type="entry name" value="ARAC SUBFAMILY"/>
    <property type="match status" value="1"/>
</dbReference>
<evidence type="ECO:0000259" key="5">
    <source>
        <dbReference type="PROSITE" id="PS01124"/>
    </source>
</evidence>